<keyword evidence="2" id="KW-1185">Reference proteome</keyword>
<evidence type="ECO:0000313" key="1">
    <source>
        <dbReference type="EMBL" id="OAM91596.1"/>
    </source>
</evidence>
<proteinExistence type="predicted"/>
<dbReference type="STRING" id="1184151.AW736_02010"/>
<name>A0A178IQS0_9BACT</name>
<evidence type="ECO:0000313" key="2">
    <source>
        <dbReference type="Proteomes" id="UP000078486"/>
    </source>
</evidence>
<gene>
    <name evidence="1" type="ORF">AW736_02010</name>
</gene>
<accession>A0A178IQS0</accession>
<sequence>MKKLSLIIFFIISIACFADVDNMWLPSVVEKTYKDGEKPTVIRFQTRISKDAPQIYTVFSLQHMGTVWEADDTLLKEVSFYPDAHTYIASSPREKERVWIQVQIRTLKPPKEKTTESSLVMEFLGASLVRVSIEHRNDNAKDDEALSWPERINGSLKKKEPNQSQSQLAWTPVRKCERACLRAAHL</sequence>
<dbReference type="AlphaFoldDB" id="A0A178IQS0"/>
<dbReference type="PROSITE" id="PS51257">
    <property type="entry name" value="PROKAR_LIPOPROTEIN"/>
    <property type="match status" value="1"/>
</dbReference>
<dbReference type="EMBL" id="LRRQ01000018">
    <property type="protein sequence ID" value="OAM91596.1"/>
    <property type="molecule type" value="Genomic_DNA"/>
</dbReference>
<organism evidence="1 2">
    <name type="scientific">Termitidicoccus mucosus</name>
    <dbReference type="NCBI Taxonomy" id="1184151"/>
    <lineage>
        <taxon>Bacteria</taxon>
        <taxon>Pseudomonadati</taxon>
        <taxon>Verrucomicrobiota</taxon>
        <taxon>Opitutia</taxon>
        <taxon>Opitutales</taxon>
        <taxon>Opitutaceae</taxon>
        <taxon>Termitidicoccus</taxon>
    </lineage>
</organism>
<dbReference type="Proteomes" id="UP000078486">
    <property type="component" value="Unassembled WGS sequence"/>
</dbReference>
<dbReference type="RefSeq" id="WP_068768609.1">
    <property type="nucleotide sequence ID" value="NZ_CP109796.1"/>
</dbReference>
<reference evidence="1 2" key="1">
    <citation type="submission" date="2016-01" db="EMBL/GenBank/DDBJ databases">
        <title>High potential of lignocellulose degradation of a new Verrucomicrobia species.</title>
        <authorList>
            <person name="Wang Y."/>
            <person name="Shi Y."/>
            <person name="Qiu Z."/>
            <person name="Liu S."/>
            <person name="Yang H."/>
        </authorList>
    </citation>
    <scope>NUCLEOTIDE SEQUENCE [LARGE SCALE GENOMIC DNA]</scope>
    <source>
        <strain evidence="1 2">TSB47</strain>
    </source>
</reference>
<protein>
    <submittedName>
        <fullName evidence="1">Uncharacterized protein</fullName>
    </submittedName>
</protein>
<comment type="caution">
    <text evidence="1">The sequence shown here is derived from an EMBL/GenBank/DDBJ whole genome shotgun (WGS) entry which is preliminary data.</text>
</comment>